<keyword evidence="3" id="KW-1003">Cell membrane</keyword>
<name>A0ABT4ZHE4_9RHOB</name>
<dbReference type="InterPro" id="IPR007387">
    <property type="entry name" value="TRAP_DctQ"/>
</dbReference>
<comment type="similarity">
    <text evidence="8 9">Belongs to the TRAP transporter small permease family.</text>
</comment>
<evidence type="ECO:0000256" key="4">
    <source>
        <dbReference type="ARBA" id="ARBA00022519"/>
    </source>
</evidence>
<comment type="caution">
    <text evidence="11">The sequence shown here is derived from an EMBL/GenBank/DDBJ whole genome shotgun (WGS) entry which is preliminary data.</text>
</comment>
<keyword evidence="12" id="KW-1185">Reference proteome</keyword>
<evidence type="ECO:0000256" key="5">
    <source>
        <dbReference type="ARBA" id="ARBA00022692"/>
    </source>
</evidence>
<evidence type="ECO:0000259" key="10">
    <source>
        <dbReference type="Pfam" id="PF04290"/>
    </source>
</evidence>
<evidence type="ECO:0000256" key="9">
    <source>
        <dbReference type="RuleBase" id="RU369079"/>
    </source>
</evidence>
<sequence length="167" mass="18134">MIDGRNTRTARAAVWVLNGLMATTLVVLALAVFIQVVMRYMLSAPPFWTEELARFMLIWLTFIGIASVQLKNEQIGVDWIAPLLPPGGQLILRLVNNLVVLVILGAIVWAGFAIAALGSQTSPALGIHMYFIYGALPVGAIATMLVVIAQMAQDLFMLLRGVKSDGR</sequence>
<organism evidence="11 12">
    <name type="scientific">Paracoccus onchidii</name>
    <dbReference type="NCBI Taxonomy" id="3017813"/>
    <lineage>
        <taxon>Bacteria</taxon>
        <taxon>Pseudomonadati</taxon>
        <taxon>Pseudomonadota</taxon>
        <taxon>Alphaproteobacteria</taxon>
        <taxon>Rhodobacterales</taxon>
        <taxon>Paracoccaceae</taxon>
        <taxon>Paracoccus</taxon>
    </lineage>
</organism>
<gene>
    <name evidence="11" type="ORF">PAF17_12940</name>
</gene>
<keyword evidence="2 9" id="KW-0813">Transport</keyword>
<feature type="transmembrane region" description="Helical" evidence="9">
    <location>
        <begin position="12"/>
        <end position="40"/>
    </location>
</feature>
<comment type="subcellular location">
    <subcellularLocation>
        <location evidence="1 9">Cell inner membrane</location>
        <topology evidence="1 9">Multi-pass membrane protein</topology>
    </subcellularLocation>
</comment>
<feature type="domain" description="Tripartite ATP-independent periplasmic transporters DctQ component" evidence="10">
    <location>
        <begin position="28"/>
        <end position="155"/>
    </location>
</feature>
<feature type="transmembrane region" description="Helical" evidence="9">
    <location>
        <begin position="52"/>
        <end position="70"/>
    </location>
</feature>
<comment type="function">
    <text evidence="9">Part of the tripartite ATP-independent periplasmic (TRAP) transport system.</text>
</comment>
<evidence type="ECO:0000313" key="11">
    <source>
        <dbReference type="EMBL" id="MDB6178403.1"/>
    </source>
</evidence>
<protein>
    <recommendedName>
        <fullName evidence="9">TRAP transporter small permease protein</fullName>
    </recommendedName>
</protein>
<keyword evidence="5 9" id="KW-0812">Transmembrane</keyword>
<dbReference type="PANTHER" id="PTHR35011">
    <property type="entry name" value="2,3-DIKETO-L-GULONATE TRAP TRANSPORTER SMALL PERMEASE PROTEIN YIAM"/>
    <property type="match status" value="1"/>
</dbReference>
<dbReference type="RefSeq" id="WP_271889525.1">
    <property type="nucleotide sequence ID" value="NZ_JAQBIE010000016.1"/>
</dbReference>
<proteinExistence type="inferred from homology"/>
<keyword evidence="7 9" id="KW-0472">Membrane</keyword>
<evidence type="ECO:0000256" key="1">
    <source>
        <dbReference type="ARBA" id="ARBA00004429"/>
    </source>
</evidence>
<dbReference type="InterPro" id="IPR055348">
    <property type="entry name" value="DctQ"/>
</dbReference>
<dbReference type="Pfam" id="PF04290">
    <property type="entry name" value="DctQ"/>
    <property type="match status" value="1"/>
</dbReference>
<evidence type="ECO:0000256" key="2">
    <source>
        <dbReference type="ARBA" id="ARBA00022448"/>
    </source>
</evidence>
<comment type="subunit">
    <text evidence="9">The complex comprises the extracytoplasmic solute receptor protein and the two transmembrane proteins.</text>
</comment>
<evidence type="ECO:0000313" key="12">
    <source>
        <dbReference type="Proteomes" id="UP001165641"/>
    </source>
</evidence>
<accession>A0ABT4ZHE4</accession>
<evidence type="ECO:0000256" key="7">
    <source>
        <dbReference type="ARBA" id="ARBA00023136"/>
    </source>
</evidence>
<dbReference type="Proteomes" id="UP001165641">
    <property type="component" value="Unassembled WGS sequence"/>
</dbReference>
<evidence type="ECO:0000256" key="3">
    <source>
        <dbReference type="ARBA" id="ARBA00022475"/>
    </source>
</evidence>
<reference evidence="11" key="1">
    <citation type="submission" date="2022-12" db="EMBL/GenBank/DDBJ databases">
        <title>Paracoccus onchidii sp. nov., isolated from a marine invertebrate from the South China Sea.</title>
        <authorList>
            <person name="Xu S."/>
            <person name="Liu Z."/>
            <person name="Xu Y."/>
        </authorList>
    </citation>
    <scope>NUCLEOTIDE SEQUENCE</scope>
    <source>
        <strain evidence="11">Z330</strain>
    </source>
</reference>
<dbReference type="EMBL" id="JAQBIE010000016">
    <property type="protein sequence ID" value="MDB6178403.1"/>
    <property type="molecule type" value="Genomic_DNA"/>
</dbReference>
<keyword evidence="6 9" id="KW-1133">Transmembrane helix</keyword>
<feature type="transmembrane region" description="Helical" evidence="9">
    <location>
        <begin position="90"/>
        <end position="118"/>
    </location>
</feature>
<dbReference type="PANTHER" id="PTHR35011:SF2">
    <property type="entry name" value="2,3-DIKETO-L-GULONATE TRAP TRANSPORTER SMALL PERMEASE PROTEIN YIAM"/>
    <property type="match status" value="1"/>
</dbReference>
<keyword evidence="4 9" id="KW-0997">Cell inner membrane</keyword>
<evidence type="ECO:0000256" key="6">
    <source>
        <dbReference type="ARBA" id="ARBA00022989"/>
    </source>
</evidence>
<evidence type="ECO:0000256" key="8">
    <source>
        <dbReference type="ARBA" id="ARBA00038436"/>
    </source>
</evidence>
<feature type="transmembrane region" description="Helical" evidence="9">
    <location>
        <begin position="130"/>
        <end position="152"/>
    </location>
</feature>